<evidence type="ECO:0000256" key="4">
    <source>
        <dbReference type="ARBA" id="ARBA00022525"/>
    </source>
</evidence>
<gene>
    <name evidence="10" type="primary">LOC103126699</name>
</gene>
<dbReference type="GeneID" id="103126699"/>
<evidence type="ECO:0000256" key="2">
    <source>
        <dbReference type="ARBA" id="ARBA00009034"/>
    </source>
</evidence>
<reference evidence="10" key="1">
    <citation type="submission" date="2025-08" db="UniProtKB">
        <authorList>
            <consortium name="RefSeq"/>
        </authorList>
    </citation>
    <scope>IDENTIFICATION</scope>
</reference>
<keyword evidence="8" id="KW-0732">Signal</keyword>
<keyword evidence="4" id="KW-0964">Secreted</keyword>
<comment type="subunit">
    <text evidence="3">Heterodimer of a B chain and an A chain linked by two disulfide bonds.</text>
</comment>
<comment type="subcellular location">
    <subcellularLocation>
        <location evidence="1">Secreted</location>
    </subcellularLocation>
</comment>
<evidence type="ECO:0000313" key="9">
    <source>
        <dbReference type="Proteomes" id="UP001652624"/>
    </source>
</evidence>
<evidence type="ECO:0000256" key="6">
    <source>
        <dbReference type="ARBA" id="ARBA00022702"/>
    </source>
</evidence>
<sequence length="177" mass="19798">MMKCQLSYLLLGVWLLLCLPPMQEGAGTKSCGKPLIRRIKALCSPFSKREAGPFLDAMPSSVTEDAETLEMKLKPTEMQPSLEDLGQAVFKDSSLNSADVRETVADAQSYLEDNSYIPPQQKSSGLEKHVLQKRGTREMWILMERCCEETCTHEELCKTFCSSKPGKWCSSILKLKG</sequence>
<dbReference type="PANTHER" id="PTHR12004:SF13">
    <property type="entry name" value="PRORELAXIN H2"/>
    <property type="match status" value="1"/>
</dbReference>
<accession>A0ABM3Y1F8</accession>
<comment type="similarity">
    <text evidence="2">Belongs to the insulin family.</text>
</comment>
<name>A0ABM3Y1F8_ERIEU</name>
<dbReference type="PANTHER" id="PTHR12004">
    <property type="entry name" value="RELAXIN"/>
    <property type="match status" value="1"/>
</dbReference>
<dbReference type="SUPFAM" id="SSF56994">
    <property type="entry name" value="Insulin-like"/>
    <property type="match status" value="1"/>
</dbReference>
<feature type="signal peptide" evidence="8">
    <location>
        <begin position="1"/>
        <end position="25"/>
    </location>
</feature>
<keyword evidence="6" id="KW-0372">Hormone</keyword>
<evidence type="ECO:0000256" key="1">
    <source>
        <dbReference type="ARBA" id="ARBA00004613"/>
    </source>
</evidence>
<evidence type="ECO:0000256" key="7">
    <source>
        <dbReference type="ARBA" id="ARBA00023157"/>
    </source>
</evidence>
<evidence type="ECO:0000256" key="3">
    <source>
        <dbReference type="ARBA" id="ARBA00011207"/>
    </source>
</evidence>
<dbReference type="RefSeq" id="XP_060054899.1">
    <property type="nucleotide sequence ID" value="XM_060198916.1"/>
</dbReference>
<evidence type="ECO:0000256" key="8">
    <source>
        <dbReference type="SAM" id="SignalP"/>
    </source>
</evidence>
<dbReference type="InterPro" id="IPR051042">
    <property type="entry name" value="Repro_Hormone_Insulin-like"/>
</dbReference>
<dbReference type="InterPro" id="IPR036438">
    <property type="entry name" value="Insulin-like_sf"/>
</dbReference>
<evidence type="ECO:0000313" key="10">
    <source>
        <dbReference type="RefSeq" id="XP_060054899.1"/>
    </source>
</evidence>
<dbReference type="Proteomes" id="UP001652624">
    <property type="component" value="Chromosome 10"/>
</dbReference>
<feature type="chain" id="PRO_5045113981" evidence="8">
    <location>
        <begin position="26"/>
        <end position="177"/>
    </location>
</feature>
<keyword evidence="7" id="KW-1015">Disulfide bond</keyword>
<evidence type="ECO:0000256" key="5">
    <source>
        <dbReference type="ARBA" id="ARBA00022685"/>
    </source>
</evidence>
<keyword evidence="9" id="KW-1185">Reference proteome</keyword>
<proteinExistence type="inferred from homology"/>
<organism evidence="9 10">
    <name type="scientific">Erinaceus europaeus</name>
    <name type="common">Western European hedgehog</name>
    <dbReference type="NCBI Taxonomy" id="9365"/>
    <lineage>
        <taxon>Eukaryota</taxon>
        <taxon>Metazoa</taxon>
        <taxon>Chordata</taxon>
        <taxon>Craniata</taxon>
        <taxon>Vertebrata</taxon>
        <taxon>Euteleostomi</taxon>
        <taxon>Mammalia</taxon>
        <taxon>Eutheria</taxon>
        <taxon>Laurasiatheria</taxon>
        <taxon>Eulipotyphla</taxon>
        <taxon>Erinaceidae</taxon>
        <taxon>Erinaceinae</taxon>
        <taxon>Erinaceus</taxon>
    </lineage>
</organism>
<protein>
    <submittedName>
        <fullName evidence="10">Prorelaxin-like</fullName>
    </submittedName>
</protein>
<keyword evidence="5" id="KW-0165">Cleavage on pair of basic residues</keyword>